<sequence length="313" mass="36025">MPSLSVKSIVNLITAGTKSVDRAIQSTRRGSNKIRPKKSSVADVKIKPSKVTIPLPDECWNLICDNLSSFDQIKLRRVNKQLHGIVEKRLESQIYLDIVKCDTDEILLDEQNQKIIRVYDFHKHRKNNVLLHMSQRNTALIVDDRWSSRDVYCTFGAIQFFSKYAHCITMDVQIAELLIVGCSTLKLSRWHSFECYVNAVGMIAGDELHMKLSKSPPSKSALFSNAKEITIRALITDLSHLSRIPDYSVAVEALFDSNKIELFRINIIDNSTQCRSELGSNVRLIRRPHKHLHIFKKWLNTNELREKYVQQYS</sequence>
<proteinExistence type="predicted"/>
<organism evidence="2 3">
    <name type="scientific">Panagrolaimus superbus</name>
    <dbReference type="NCBI Taxonomy" id="310955"/>
    <lineage>
        <taxon>Eukaryota</taxon>
        <taxon>Metazoa</taxon>
        <taxon>Ecdysozoa</taxon>
        <taxon>Nematoda</taxon>
        <taxon>Chromadorea</taxon>
        <taxon>Rhabditida</taxon>
        <taxon>Tylenchina</taxon>
        <taxon>Panagrolaimomorpha</taxon>
        <taxon>Panagrolaimoidea</taxon>
        <taxon>Panagrolaimidae</taxon>
        <taxon>Panagrolaimus</taxon>
    </lineage>
</organism>
<protein>
    <submittedName>
        <fullName evidence="3">F-box domain-containing protein</fullName>
    </submittedName>
</protein>
<dbReference type="SMART" id="SM00256">
    <property type="entry name" value="FBOX"/>
    <property type="match status" value="1"/>
</dbReference>
<keyword evidence="2" id="KW-1185">Reference proteome</keyword>
<feature type="domain" description="F-box" evidence="1">
    <location>
        <begin position="55"/>
        <end position="95"/>
    </location>
</feature>
<reference evidence="3" key="1">
    <citation type="submission" date="2022-11" db="UniProtKB">
        <authorList>
            <consortium name="WormBaseParasite"/>
        </authorList>
    </citation>
    <scope>IDENTIFICATION</scope>
</reference>
<dbReference type="Pfam" id="PF00646">
    <property type="entry name" value="F-box"/>
    <property type="match status" value="1"/>
</dbReference>
<dbReference type="WBParaSite" id="PSU_v2.g12163.t1">
    <property type="protein sequence ID" value="PSU_v2.g12163.t1"/>
    <property type="gene ID" value="PSU_v2.g12163"/>
</dbReference>
<name>A0A914Y314_9BILA</name>
<evidence type="ECO:0000313" key="3">
    <source>
        <dbReference type="WBParaSite" id="PSU_v2.g12163.t1"/>
    </source>
</evidence>
<dbReference type="Proteomes" id="UP000887577">
    <property type="component" value="Unplaced"/>
</dbReference>
<accession>A0A914Y314</accession>
<dbReference type="InterPro" id="IPR001810">
    <property type="entry name" value="F-box_dom"/>
</dbReference>
<evidence type="ECO:0000313" key="2">
    <source>
        <dbReference type="Proteomes" id="UP000887577"/>
    </source>
</evidence>
<evidence type="ECO:0000259" key="1">
    <source>
        <dbReference type="SMART" id="SM00256"/>
    </source>
</evidence>
<dbReference type="AlphaFoldDB" id="A0A914Y314"/>